<keyword evidence="6" id="KW-0106">Calcium</keyword>
<evidence type="ECO:0000256" key="6">
    <source>
        <dbReference type="ARBA" id="ARBA00022837"/>
    </source>
</evidence>
<feature type="region of interest" description="Disordered" evidence="9">
    <location>
        <begin position="49"/>
        <end position="212"/>
    </location>
</feature>
<evidence type="ECO:0000256" key="9">
    <source>
        <dbReference type="SAM" id="MobiDB-lite"/>
    </source>
</evidence>
<dbReference type="InterPro" id="IPR015679">
    <property type="entry name" value="PLipase_D_fam"/>
</dbReference>
<dbReference type="EMBL" id="CM029054">
    <property type="protein sequence ID" value="KAG2543952.1"/>
    <property type="molecule type" value="Genomic_DNA"/>
</dbReference>
<keyword evidence="12" id="KW-1185">Reference proteome</keyword>
<dbReference type="InterPro" id="IPR024632">
    <property type="entry name" value="PLipase_D_C"/>
</dbReference>
<comment type="catalytic activity">
    <reaction evidence="1">
        <text>a 1,2-diacyl-sn-glycero-3-phosphocholine + H2O = a 1,2-diacyl-sn-glycero-3-phosphate + choline + H(+)</text>
        <dbReference type="Rhea" id="RHEA:14445"/>
        <dbReference type="ChEBI" id="CHEBI:15354"/>
        <dbReference type="ChEBI" id="CHEBI:15377"/>
        <dbReference type="ChEBI" id="CHEBI:15378"/>
        <dbReference type="ChEBI" id="CHEBI:57643"/>
        <dbReference type="ChEBI" id="CHEBI:58608"/>
        <dbReference type="EC" id="3.1.4.4"/>
    </reaction>
</comment>
<dbReference type="SMART" id="SM00155">
    <property type="entry name" value="PLDc"/>
    <property type="match status" value="2"/>
</dbReference>
<feature type="compositionally biased region" description="Basic and acidic residues" evidence="9">
    <location>
        <begin position="198"/>
        <end position="211"/>
    </location>
</feature>
<dbReference type="Pfam" id="PF00614">
    <property type="entry name" value="PLDc"/>
    <property type="match status" value="2"/>
</dbReference>
<keyword evidence="7" id="KW-0442">Lipid degradation</keyword>
<accession>A0A8T0N6M5</accession>
<dbReference type="Pfam" id="PF12357">
    <property type="entry name" value="PLD_C"/>
    <property type="match status" value="1"/>
</dbReference>
<feature type="compositionally biased region" description="Basic residues" evidence="9">
    <location>
        <begin position="1"/>
        <end position="11"/>
    </location>
</feature>
<evidence type="ECO:0000313" key="12">
    <source>
        <dbReference type="Proteomes" id="UP000823388"/>
    </source>
</evidence>
<dbReference type="Gene3D" id="3.30.870.10">
    <property type="entry name" value="Endonuclease Chain A"/>
    <property type="match status" value="2"/>
</dbReference>
<evidence type="ECO:0000259" key="10">
    <source>
        <dbReference type="PROSITE" id="PS50035"/>
    </source>
</evidence>
<dbReference type="InterPro" id="IPR001736">
    <property type="entry name" value="PLipase_D/transphosphatidylase"/>
</dbReference>
<evidence type="ECO:0000256" key="5">
    <source>
        <dbReference type="ARBA" id="ARBA00022801"/>
    </source>
</evidence>
<dbReference type="PROSITE" id="PS50035">
    <property type="entry name" value="PLD"/>
    <property type="match status" value="2"/>
</dbReference>
<dbReference type="GO" id="GO:0046872">
    <property type="term" value="F:metal ion binding"/>
    <property type="evidence" value="ECO:0007669"/>
    <property type="project" value="UniProtKB-KW"/>
</dbReference>
<feature type="domain" description="PLD phosphodiesterase" evidence="10">
    <location>
        <begin position="661"/>
        <end position="688"/>
    </location>
</feature>
<dbReference type="PANTHER" id="PTHR18896">
    <property type="entry name" value="PHOSPHOLIPASE D"/>
    <property type="match status" value="1"/>
</dbReference>
<feature type="compositionally biased region" description="Basic residues" evidence="9">
    <location>
        <begin position="57"/>
        <end position="78"/>
    </location>
</feature>
<dbReference type="PANTHER" id="PTHR18896:SF61">
    <property type="entry name" value="PHOSPHOLIPASE D"/>
    <property type="match status" value="1"/>
</dbReference>
<evidence type="ECO:0000256" key="1">
    <source>
        <dbReference type="ARBA" id="ARBA00000798"/>
    </source>
</evidence>
<gene>
    <name evidence="11" type="ORF">PVAP13_9NG779400</name>
</gene>
<feature type="compositionally biased region" description="Basic residues" evidence="9">
    <location>
        <begin position="86"/>
        <end position="119"/>
    </location>
</feature>
<evidence type="ECO:0000256" key="7">
    <source>
        <dbReference type="ARBA" id="ARBA00022963"/>
    </source>
</evidence>
<proteinExistence type="predicted"/>
<evidence type="ECO:0000256" key="3">
    <source>
        <dbReference type="ARBA" id="ARBA00022723"/>
    </source>
</evidence>
<evidence type="ECO:0000256" key="8">
    <source>
        <dbReference type="ARBA" id="ARBA00023098"/>
    </source>
</evidence>
<feature type="domain" description="PLD phosphodiesterase" evidence="10">
    <location>
        <begin position="329"/>
        <end position="364"/>
    </location>
</feature>
<comment type="caution">
    <text evidence="11">The sequence shown here is derived from an EMBL/GenBank/DDBJ whole genome shotgun (WGS) entry which is preliminary data.</text>
</comment>
<feature type="compositionally biased region" description="Basic residues" evidence="9">
    <location>
        <begin position="157"/>
        <end position="174"/>
    </location>
</feature>
<name>A0A8T0N6M5_PANVG</name>
<dbReference type="Proteomes" id="UP000823388">
    <property type="component" value="Chromosome 9N"/>
</dbReference>
<keyword evidence="5" id="KW-0378">Hydrolase</keyword>
<protein>
    <recommendedName>
        <fullName evidence="2">phospholipase D</fullName>
        <ecNumber evidence="2">3.1.4.4</ecNumber>
    </recommendedName>
</protein>
<reference evidence="11" key="1">
    <citation type="submission" date="2020-05" db="EMBL/GenBank/DDBJ databases">
        <title>WGS assembly of Panicum virgatum.</title>
        <authorList>
            <person name="Lovell J.T."/>
            <person name="Jenkins J."/>
            <person name="Shu S."/>
            <person name="Juenger T.E."/>
            <person name="Schmutz J."/>
        </authorList>
    </citation>
    <scope>NUCLEOTIDE SEQUENCE</scope>
    <source>
        <strain evidence="11">AP13</strain>
    </source>
</reference>
<organism evidence="11 12">
    <name type="scientific">Panicum virgatum</name>
    <name type="common">Blackwell switchgrass</name>
    <dbReference type="NCBI Taxonomy" id="38727"/>
    <lineage>
        <taxon>Eukaryota</taxon>
        <taxon>Viridiplantae</taxon>
        <taxon>Streptophyta</taxon>
        <taxon>Embryophyta</taxon>
        <taxon>Tracheophyta</taxon>
        <taxon>Spermatophyta</taxon>
        <taxon>Magnoliopsida</taxon>
        <taxon>Liliopsida</taxon>
        <taxon>Poales</taxon>
        <taxon>Poaceae</taxon>
        <taxon>PACMAD clade</taxon>
        <taxon>Panicoideae</taxon>
        <taxon>Panicodae</taxon>
        <taxon>Paniceae</taxon>
        <taxon>Panicinae</taxon>
        <taxon>Panicum</taxon>
        <taxon>Panicum sect. Hiantes</taxon>
    </lineage>
</organism>
<evidence type="ECO:0000256" key="2">
    <source>
        <dbReference type="ARBA" id="ARBA00012027"/>
    </source>
</evidence>
<evidence type="ECO:0000256" key="4">
    <source>
        <dbReference type="ARBA" id="ARBA00022737"/>
    </source>
</evidence>
<dbReference type="FunFam" id="3.30.870.10:FF:000027">
    <property type="entry name" value="Phospholipase D"/>
    <property type="match status" value="1"/>
</dbReference>
<dbReference type="AlphaFoldDB" id="A0A8T0N6M5"/>
<dbReference type="GO" id="GO:0004630">
    <property type="term" value="F:phospholipase D activity"/>
    <property type="evidence" value="ECO:0007669"/>
    <property type="project" value="UniProtKB-EC"/>
</dbReference>
<sequence length="815" mass="93049">MGGGGRHRRRAAGAAPRQPGHLDPRRAQPPQQGHPLQDRARLHLQVQVLRGHDQRPLRHRAGGLRRGGPHLRHPRRREPRLGPALRRQRRARGRGRQLRRQGQRRRRRGAHRRRLHPRRLPQDRRQGRGHVPGPRAQRQGVRARRRAAPLGAVPPRRQAHHVPPRRHPGPGLRRRAQDILPAAPRREGHAVPGRARARRDPAGDQAGERRLLPPGAVLARRPRRHIPRQEAHLHHRLVRVPHHPPGARRHRRHAARRSAQEEVAGGGAGPAARLGRSNVPERPWHQDGYMGTRDEETRRFFKHSSVQILLCPRSAGKRHSWVKQQETGTIFTHHQKTVIVDADADNHRRKIVAFVGGLDLCGGRYDTPRHTLFRTLHTFHKEDYYNPNFAVEDARGPREPWHDLHSKIDGPAAYDVLKNFEERWLKASKRSGTKKLTKSSNDTLLWIEKIPDIATIDDEVYSNDNDPERWDVQIFRSIDSNSVKGFPKDPREATSKNLVCGKNVLIDMSVHTAYVNAIRGAQHFIYIENQYFLGSSFNWDSNKDIGANNLIPIEIALKIANKIYANERFSAYIIIPMWPEGNPTGTPTQRILYWQNKTMQMMYEIIYKALKEVGLDGKYEPQDYLNFFCLGNREAEDTSCSSSGTFSASNPQDQSRKNGRFMVYVHSKGMIVDDEYVIIGSANINQRSMEGTRDTEIAMGAYQPQHTWANTLSAPRGQIFGYRMSLWAEHIGAIEESFTRPESLECMRQVRHIGQKNWDQFFSSHVTKMKGHLLKYPVSVDPDGKVNPLPGCATFPDLGGNICGSFMNIQENLTI</sequence>
<dbReference type="GO" id="GO:0009395">
    <property type="term" value="P:phospholipid catabolic process"/>
    <property type="evidence" value="ECO:0007669"/>
    <property type="project" value="TreeGrafter"/>
</dbReference>
<evidence type="ECO:0000313" key="11">
    <source>
        <dbReference type="EMBL" id="KAG2543952.1"/>
    </source>
</evidence>
<keyword evidence="8" id="KW-0443">Lipid metabolism</keyword>
<dbReference type="GO" id="GO:0005886">
    <property type="term" value="C:plasma membrane"/>
    <property type="evidence" value="ECO:0007669"/>
    <property type="project" value="TreeGrafter"/>
</dbReference>
<keyword evidence="3" id="KW-0479">Metal-binding</keyword>
<feature type="region of interest" description="Disordered" evidence="9">
    <location>
        <begin position="1"/>
        <end position="37"/>
    </location>
</feature>
<keyword evidence="4" id="KW-0677">Repeat</keyword>
<dbReference type="SUPFAM" id="SSF56024">
    <property type="entry name" value="Phospholipase D/nuclease"/>
    <property type="match status" value="2"/>
</dbReference>
<feature type="compositionally biased region" description="Basic residues" evidence="9">
    <location>
        <begin position="241"/>
        <end position="256"/>
    </location>
</feature>
<feature type="region of interest" description="Disordered" evidence="9">
    <location>
        <begin position="241"/>
        <end position="290"/>
    </location>
</feature>
<dbReference type="EC" id="3.1.4.4" evidence="2"/>